<dbReference type="InterPro" id="IPR036291">
    <property type="entry name" value="NAD(P)-bd_dom_sf"/>
</dbReference>
<protein>
    <submittedName>
        <fullName evidence="3">Uncharacterized protein</fullName>
    </submittedName>
</protein>
<dbReference type="PRINTS" id="PR00081">
    <property type="entry name" value="GDHRDH"/>
</dbReference>
<dbReference type="GO" id="GO:0016491">
    <property type="term" value="F:oxidoreductase activity"/>
    <property type="evidence" value="ECO:0007669"/>
    <property type="project" value="UniProtKB-KW"/>
</dbReference>
<dbReference type="Proteomes" id="UP000265140">
    <property type="component" value="Chromosome 13"/>
</dbReference>
<dbReference type="Bgee" id="ENSELUG00000005333">
    <property type="expression patterns" value="Expressed in liver and 14 other cell types or tissues"/>
</dbReference>
<dbReference type="AlphaFoldDB" id="A0A3P8XHV2"/>
<keyword evidence="4" id="KW-1185">Reference proteome</keyword>
<proteinExistence type="inferred from homology"/>
<reference evidence="3" key="3">
    <citation type="submission" date="2025-08" db="UniProtKB">
        <authorList>
            <consortium name="Ensembl"/>
        </authorList>
    </citation>
    <scope>IDENTIFICATION</scope>
</reference>
<comment type="similarity">
    <text evidence="1">Belongs to the short-chain dehydrogenases/reductases (SDR) family.</text>
</comment>
<dbReference type="InParanoid" id="A0A3P8XHV2"/>
<sequence>MYILYTIIASLLCYLILKWSKKMRYCTDVKRLDGKTVLITGGNAGIGKETAVALAMRGARVIIACRDVDKAEKAVREIKVRGHNVNVLHMELDLANMRSIRDFTKIFLEREKRLDILINNAGMPSVLDWTDDNFSMCFGVNHLGHFLLTNLLLGRLKESAPSRVVTLTCSSYKYQKLDFQDLNYNLLPFFTYCRSKLANIYFSQELGRITEGKGVTTYAVHPSEAPCHSYVQSSWTYHYSILFRMLMQVIMFMFFVPCEMGAQTVVYCAVSDEAAKHSGGYFIDCRPATLRPFARDAGVAKKLWEASERLVKLA</sequence>
<dbReference type="PANTHER" id="PTHR43157:SF64">
    <property type="entry name" value="RETINOL DEHYDROGENASE 14"/>
    <property type="match status" value="1"/>
</dbReference>
<reference evidence="4" key="1">
    <citation type="journal article" date="2014" name="PLoS ONE">
        <title>The genome and linkage map of the northern pike (Esox lucius): conserved synteny revealed between the salmonid sister group and the Neoteleostei.</title>
        <authorList>
            <person name="Rondeau E.B."/>
            <person name="Minkley D.R."/>
            <person name="Leong J.S."/>
            <person name="Messmer A.M."/>
            <person name="Jantzen J.R."/>
            <person name="von Schalburg K.R."/>
            <person name="Lemon C."/>
            <person name="Bird N.H."/>
            <person name="Koop B.F."/>
        </authorList>
    </citation>
    <scope>NUCLEOTIDE SEQUENCE</scope>
</reference>
<dbReference type="InterPro" id="IPR002347">
    <property type="entry name" value="SDR_fam"/>
</dbReference>
<dbReference type="PANTHER" id="PTHR43157">
    <property type="entry name" value="PHOSPHATIDYLINOSITOL-GLYCAN BIOSYNTHESIS CLASS F PROTEIN-RELATED"/>
    <property type="match status" value="1"/>
</dbReference>
<reference evidence="3" key="2">
    <citation type="submission" date="2020-02" db="EMBL/GenBank/DDBJ databases">
        <title>Esox lucius (northern pike) genome, fEsoLuc1, primary haplotype.</title>
        <authorList>
            <person name="Myers G."/>
            <person name="Karagic N."/>
            <person name="Meyer A."/>
            <person name="Pippel M."/>
            <person name="Reichard M."/>
            <person name="Winkler S."/>
            <person name="Tracey A."/>
            <person name="Sims Y."/>
            <person name="Howe K."/>
            <person name="Rhie A."/>
            <person name="Formenti G."/>
            <person name="Durbin R."/>
            <person name="Fedrigo O."/>
            <person name="Jarvis E.D."/>
        </authorList>
    </citation>
    <scope>NUCLEOTIDE SEQUENCE [LARGE SCALE GENOMIC DNA]</scope>
</reference>
<evidence type="ECO:0000256" key="1">
    <source>
        <dbReference type="ARBA" id="ARBA00006484"/>
    </source>
</evidence>
<evidence type="ECO:0000256" key="2">
    <source>
        <dbReference type="ARBA" id="ARBA00023002"/>
    </source>
</evidence>
<dbReference type="Ensembl" id="ENSELUT00000012820.3">
    <property type="protein sequence ID" value="ENSELUP00000004161.2"/>
    <property type="gene ID" value="ENSELUG00000005333.3"/>
</dbReference>
<organism evidence="3 4">
    <name type="scientific">Esox lucius</name>
    <name type="common">Northern pike</name>
    <dbReference type="NCBI Taxonomy" id="8010"/>
    <lineage>
        <taxon>Eukaryota</taxon>
        <taxon>Metazoa</taxon>
        <taxon>Chordata</taxon>
        <taxon>Craniata</taxon>
        <taxon>Vertebrata</taxon>
        <taxon>Euteleostomi</taxon>
        <taxon>Actinopterygii</taxon>
        <taxon>Neopterygii</taxon>
        <taxon>Teleostei</taxon>
        <taxon>Protacanthopterygii</taxon>
        <taxon>Esociformes</taxon>
        <taxon>Esocidae</taxon>
        <taxon>Esox</taxon>
    </lineage>
</organism>
<dbReference type="STRING" id="8010.ENSELUP00000004161"/>
<dbReference type="SUPFAM" id="SSF51735">
    <property type="entry name" value="NAD(P)-binding Rossmann-fold domains"/>
    <property type="match status" value="1"/>
</dbReference>
<accession>A0A3P8XHV2</accession>
<dbReference type="GeneTree" id="ENSGT00940000165623"/>
<dbReference type="OrthoDB" id="191139at2759"/>
<dbReference type="OMA" id="VSHMELD"/>
<dbReference type="Pfam" id="PF00106">
    <property type="entry name" value="adh_short"/>
    <property type="match status" value="1"/>
</dbReference>
<dbReference type="Gene3D" id="3.40.50.720">
    <property type="entry name" value="NAD(P)-binding Rossmann-like Domain"/>
    <property type="match status" value="1"/>
</dbReference>
<name>A0A3P8XHV2_ESOLU</name>
<evidence type="ECO:0000313" key="3">
    <source>
        <dbReference type="Ensembl" id="ENSELUP00000004161.2"/>
    </source>
</evidence>
<evidence type="ECO:0000313" key="4">
    <source>
        <dbReference type="Proteomes" id="UP000265140"/>
    </source>
</evidence>
<reference evidence="3" key="4">
    <citation type="submission" date="2025-09" db="UniProtKB">
        <authorList>
            <consortium name="Ensembl"/>
        </authorList>
    </citation>
    <scope>IDENTIFICATION</scope>
</reference>
<keyword evidence="2" id="KW-0560">Oxidoreductase</keyword>